<name>A0ABS6YNY4_9ACTN</name>
<evidence type="ECO:0000259" key="3">
    <source>
        <dbReference type="Pfam" id="PF02342"/>
    </source>
</evidence>
<gene>
    <name evidence="4" type="ORF">GKQ77_16370</name>
</gene>
<reference evidence="4 5" key="1">
    <citation type="submission" date="2019-11" db="EMBL/GenBank/DDBJ databases">
        <authorList>
            <person name="Ay H."/>
        </authorList>
    </citation>
    <scope>NUCLEOTIDE SEQUENCE [LARGE SCALE GENOMIC DNA]</scope>
    <source>
        <strain evidence="4 5">BG9H</strain>
    </source>
</reference>
<feature type="compositionally biased region" description="Low complexity" evidence="2">
    <location>
        <begin position="1"/>
        <end position="12"/>
    </location>
</feature>
<dbReference type="PANTHER" id="PTHR32097">
    <property type="entry name" value="CAMP-BINDING PROTEIN 1-RELATED"/>
    <property type="match status" value="1"/>
</dbReference>
<comment type="similarity">
    <text evidence="1">Belongs to the CAPAB/TerDEXZ family.</text>
</comment>
<dbReference type="InterPro" id="IPR051324">
    <property type="entry name" value="Stress/Tellurium_Resist"/>
</dbReference>
<feature type="region of interest" description="Disordered" evidence="2">
    <location>
        <begin position="1"/>
        <end position="24"/>
    </location>
</feature>
<evidence type="ECO:0000313" key="5">
    <source>
        <dbReference type="Proteomes" id="UP001197114"/>
    </source>
</evidence>
<dbReference type="RefSeq" id="WP_219689516.1">
    <property type="nucleotide sequence ID" value="NZ_WMBF01000160.1"/>
</dbReference>
<protein>
    <submittedName>
        <fullName evidence="4">TerD-family protein</fullName>
    </submittedName>
</protein>
<dbReference type="PANTHER" id="PTHR32097:SF4">
    <property type="entry name" value="GENERAL STRESS PROTEIN 16U"/>
    <property type="match status" value="1"/>
</dbReference>
<dbReference type="Proteomes" id="UP001197114">
    <property type="component" value="Unassembled WGS sequence"/>
</dbReference>
<evidence type="ECO:0000256" key="1">
    <source>
        <dbReference type="ARBA" id="ARBA00008775"/>
    </source>
</evidence>
<sequence>MCGTSWRNRSAGSRGGGSPMSSVSKGIKKVEVGLKWDPSPAGSAPHDLDIIAATYTSDAPYGDPVYLVHFDNRSPDGTITLNRDSRTGQGFGYDEVMVLELDRLASTYARVVVGVAIQQHDEQRVFGDIPNTTVRIREGYTELAQSDLAGVGGCTASTVAEFTRDEAGVWSFREVIRGFDADPTEFAALMGGEL</sequence>
<proteinExistence type="inferred from homology"/>
<dbReference type="InterPro" id="IPR003325">
    <property type="entry name" value="TerD"/>
</dbReference>
<keyword evidence="5" id="KW-1185">Reference proteome</keyword>
<dbReference type="CDD" id="cd06974">
    <property type="entry name" value="TerD_like"/>
    <property type="match status" value="1"/>
</dbReference>
<evidence type="ECO:0000313" key="4">
    <source>
        <dbReference type="EMBL" id="MBW5423122.1"/>
    </source>
</evidence>
<dbReference type="Gene3D" id="2.60.60.30">
    <property type="entry name" value="sav2460 like domains"/>
    <property type="match status" value="1"/>
</dbReference>
<feature type="domain" description="TerD" evidence="3">
    <location>
        <begin position="14"/>
        <end position="182"/>
    </location>
</feature>
<comment type="caution">
    <text evidence="4">The sequence shown here is derived from an EMBL/GenBank/DDBJ whole genome shotgun (WGS) entry which is preliminary data.</text>
</comment>
<organism evidence="4 5">
    <name type="scientific">Streptomyces anatolicus</name>
    <dbReference type="NCBI Taxonomy" id="2675858"/>
    <lineage>
        <taxon>Bacteria</taxon>
        <taxon>Bacillati</taxon>
        <taxon>Actinomycetota</taxon>
        <taxon>Actinomycetes</taxon>
        <taxon>Kitasatosporales</taxon>
        <taxon>Streptomycetaceae</taxon>
        <taxon>Streptomyces</taxon>
    </lineage>
</organism>
<evidence type="ECO:0000256" key="2">
    <source>
        <dbReference type="SAM" id="MobiDB-lite"/>
    </source>
</evidence>
<dbReference type="Pfam" id="PF02342">
    <property type="entry name" value="TerD"/>
    <property type="match status" value="1"/>
</dbReference>
<dbReference type="EMBL" id="WMBF01000160">
    <property type="protein sequence ID" value="MBW5423122.1"/>
    <property type="molecule type" value="Genomic_DNA"/>
</dbReference>
<accession>A0ABS6YNY4</accession>